<evidence type="ECO:0000313" key="2">
    <source>
        <dbReference type="Proteomes" id="UP000008555"/>
    </source>
</evidence>
<organism evidence="1 2">
    <name type="scientific">Coxiella burnetii (strain Dugway 5J108-111)</name>
    <dbReference type="NCBI Taxonomy" id="434922"/>
    <lineage>
        <taxon>Bacteria</taxon>
        <taxon>Pseudomonadati</taxon>
        <taxon>Pseudomonadota</taxon>
        <taxon>Gammaproteobacteria</taxon>
        <taxon>Legionellales</taxon>
        <taxon>Coxiellaceae</taxon>
        <taxon>Coxiella</taxon>
    </lineage>
</organism>
<protein>
    <submittedName>
        <fullName evidence="1">Uncharacterized protein</fullName>
    </submittedName>
</protein>
<dbReference type="EMBL" id="CP000733">
    <property type="protein sequence ID" value="ACI23139.1"/>
    <property type="molecule type" value="Genomic_DNA"/>
</dbReference>
<dbReference type="HOGENOM" id="CLU_2286806_0_0_6"/>
<accession>B5XHB9</accession>
<evidence type="ECO:0000313" key="1">
    <source>
        <dbReference type="EMBL" id="ACI23139.1"/>
    </source>
</evidence>
<sequence>MLNAEEIKKTGNNVVLALVFGKIHQVRGGKTSFMTLMNYLRWLKAKIVSLYCHVERREDKHHITCTYDKKKSPKSYPSGYEFDYSTSDGDKHMRIVISPSS</sequence>
<reference evidence="1 2" key="1">
    <citation type="journal article" date="2009" name="Infect. Immun.">
        <title>Comparative genomics reveal extensive transposon-mediated genomic plasticity and diversity among potential effector proteins within the genus Coxiella.</title>
        <authorList>
            <person name="Beare P.A."/>
            <person name="Unsworth N."/>
            <person name="Andoh M."/>
            <person name="Voth D.E."/>
            <person name="Omsland A."/>
            <person name="Gilk S.D."/>
            <person name="Williams K.P."/>
            <person name="Sobral B.W."/>
            <person name="Kupko J.J.III."/>
            <person name="Porcella S.F."/>
            <person name="Samuel J.E."/>
            <person name="Heinzen R.A."/>
        </authorList>
    </citation>
    <scope>NUCLEOTIDE SEQUENCE [LARGE SCALE GENOMIC DNA]</scope>
    <source>
        <strain evidence="1 2">Dugway 5J108-111</strain>
    </source>
</reference>
<dbReference type="AlphaFoldDB" id="B5XHB9"/>
<name>B5XHB9_COXBN</name>
<gene>
    <name evidence="1" type="ORF">CBUD_1019a</name>
</gene>
<dbReference type="Proteomes" id="UP000008555">
    <property type="component" value="Chromosome"/>
</dbReference>
<proteinExistence type="predicted"/>
<dbReference type="KEGG" id="cbd:CBUD_1019a"/>